<protein>
    <recommendedName>
        <fullName evidence="5">Secreted protein</fullName>
    </recommendedName>
</protein>
<feature type="compositionally biased region" description="Low complexity" evidence="1">
    <location>
        <begin position="25"/>
        <end position="42"/>
    </location>
</feature>
<name>A0A949JID6_9ACTN</name>
<dbReference type="Proteomes" id="UP000694501">
    <property type="component" value="Unassembled WGS sequence"/>
</dbReference>
<dbReference type="RefSeq" id="WP_124274496.1">
    <property type="nucleotide sequence ID" value="NZ_JAELVF020000001.1"/>
</dbReference>
<feature type="chain" id="PRO_5036888426" description="Secreted protein" evidence="2">
    <location>
        <begin position="30"/>
        <end position="191"/>
    </location>
</feature>
<sequence length="191" mass="19783">MSALASRLRLGVAAAAAATLLAGGSPGAAAPAPAPTPSGRAALPADPGTRDHPYLFTQQHRDGLWWWNGTWLPQSVPPGAHLQIQLPAGPAHWEPVTGRACRPTGAAGLLPVRARATALGTSVLPNEGRIDGFSTLKVFDYRVEGIGAAAICLRANPRPERPGGIGLPDQEPLVYVLTVLVGIPQASLPRL</sequence>
<evidence type="ECO:0000256" key="1">
    <source>
        <dbReference type="SAM" id="MobiDB-lite"/>
    </source>
</evidence>
<evidence type="ECO:0000313" key="3">
    <source>
        <dbReference type="EMBL" id="MBU7599174.1"/>
    </source>
</evidence>
<evidence type="ECO:0000313" key="4">
    <source>
        <dbReference type="Proteomes" id="UP000694501"/>
    </source>
</evidence>
<evidence type="ECO:0008006" key="5">
    <source>
        <dbReference type="Google" id="ProtNLM"/>
    </source>
</evidence>
<gene>
    <name evidence="3" type="ORF">JGS22_016535</name>
</gene>
<keyword evidence="4" id="KW-1185">Reference proteome</keyword>
<feature type="signal peptide" evidence="2">
    <location>
        <begin position="1"/>
        <end position="29"/>
    </location>
</feature>
<accession>A0A949JID6</accession>
<dbReference type="EMBL" id="JAELVF020000001">
    <property type="protein sequence ID" value="MBU7599174.1"/>
    <property type="molecule type" value="Genomic_DNA"/>
</dbReference>
<comment type="caution">
    <text evidence="3">The sequence shown here is derived from an EMBL/GenBank/DDBJ whole genome shotgun (WGS) entry which is preliminary data.</text>
</comment>
<evidence type="ECO:0000256" key="2">
    <source>
        <dbReference type="SAM" id="SignalP"/>
    </source>
</evidence>
<organism evidence="3 4">
    <name type="scientific">Streptomyces tardus</name>
    <dbReference type="NCBI Taxonomy" id="2780544"/>
    <lineage>
        <taxon>Bacteria</taxon>
        <taxon>Bacillati</taxon>
        <taxon>Actinomycetota</taxon>
        <taxon>Actinomycetes</taxon>
        <taxon>Kitasatosporales</taxon>
        <taxon>Streptomycetaceae</taxon>
        <taxon>Streptomyces</taxon>
    </lineage>
</organism>
<feature type="region of interest" description="Disordered" evidence="1">
    <location>
        <begin position="25"/>
        <end position="53"/>
    </location>
</feature>
<dbReference type="AlphaFoldDB" id="A0A949JID6"/>
<reference evidence="3" key="1">
    <citation type="submission" date="2021-06" db="EMBL/GenBank/DDBJ databases">
        <title>Sequencing of actinobacteria type strains.</title>
        <authorList>
            <person name="Nguyen G.-S."/>
            <person name="Wentzel A."/>
        </authorList>
    </citation>
    <scope>NUCLEOTIDE SEQUENCE</scope>
    <source>
        <strain evidence="3">P38-E01</strain>
    </source>
</reference>
<keyword evidence="2" id="KW-0732">Signal</keyword>
<proteinExistence type="predicted"/>